<dbReference type="InterPro" id="IPR045188">
    <property type="entry name" value="Boi1/Boi2-like"/>
</dbReference>
<proteinExistence type="predicted"/>
<sequence length="147" mass="16410">METSTAGAATVAPSMGVGAVVPNPEPSENAYEKLSREVHQMQITGAIHQEWLENPKGYLLKPDFKRRLQHVGAGGKKLNSSRVLRLHLPGNTYRKRWFVLDGMILRYFKTENEEQELGEIHLTSVNAVLPSSVADAPEHALDLVRLR</sequence>
<organism evidence="2 3">
    <name type="scientific">Pythium insidiosum</name>
    <name type="common">Pythiosis disease agent</name>
    <dbReference type="NCBI Taxonomy" id="114742"/>
    <lineage>
        <taxon>Eukaryota</taxon>
        <taxon>Sar</taxon>
        <taxon>Stramenopiles</taxon>
        <taxon>Oomycota</taxon>
        <taxon>Peronosporomycetes</taxon>
        <taxon>Pythiales</taxon>
        <taxon>Pythiaceae</taxon>
        <taxon>Pythium</taxon>
    </lineage>
</organism>
<dbReference type="PANTHER" id="PTHR22902">
    <property type="entry name" value="SESQUIPEDALIAN"/>
    <property type="match status" value="1"/>
</dbReference>
<evidence type="ECO:0008006" key="4">
    <source>
        <dbReference type="Google" id="ProtNLM"/>
    </source>
</evidence>
<dbReference type="GO" id="GO:0007032">
    <property type="term" value="P:endosome organization"/>
    <property type="evidence" value="ECO:0007669"/>
    <property type="project" value="TreeGrafter"/>
</dbReference>
<dbReference type="GO" id="GO:0042147">
    <property type="term" value="P:retrograde transport, endosome to Golgi"/>
    <property type="evidence" value="ECO:0007669"/>
    <property type="project" value="TreeGrafter"/>
</dbReference>
<protein>
    <recommendedName>
        <fullName evidence="4">PH domain-containing protein</fullName>
    </recommendedName>
</protein>
<accession>A0AAD5LXF1</accession>
<evidence type="ECO:0000313" key="2">
    <source>
        <dbReference type="EMBL" id="KAJ0395606.1"/>
    </source>
</evidence>
<evidence type="ECO:0000313" key="3">
    <source>
        <dbReference type="Proteomes" id="UP001209570"/>
    </source>
</evidence>
<dbReference type="EMBL" id="JAKCXM010000335">
    <property type="protein sequence ID" value="KAJ0395606.1"/>
    <property type="molecule type" value="Genomic_DNA"/>
</dbReference>
<dbReference type="GO" id="GO:0001881">
    <property type="term" value="P:receptor recycling"/>
    <property type="evidence" value="ECO:0007669"/>
    <property type="project" value="TreeGrafter"/>
</dbReference>
<dbReference type="GO" id="GO:0005829">
    <property type="term" value="C:cytosol"/>
    <property type="evidence" value="ECO:0007669"/>
    <property type="project" value="GOC"/>
</dbReference>
<dbReference type="GO" id="GO:0005769">
    <property type="term" value="C:early endosome"/>
    <property type="evidence" value="ECO:0007669"/>
    <property type="project" value="TreeGrafter"/>
</dbReference>
<gene>
    <name evidence="2" type="ORF">P43SY_006107</name>
</gene>
<name>A0AAD5LXF1_PYTIN</name>
<dbReference type="AlphaFoldDB" id="A0AAD5LXF1"/>
<dbReference type="Proteomes" id="UP001209570">
    <property type="component" value="Unassembled WGS sequence"/>
</dbReference>
<comment type="caution">
    <text evidence="2">The sequence shown here is derived from an EMBL/GenBank/DDBJ whole genome shotgun (WGS) entry which is preliminary data.</text>
</comment>
<keyword evidence="1" id="KW-0597">Phosphoprotein</keyword>
<reference evidence="2" key="1">
    <citation type="submission" date="2021-12" db="EMBL/GenBank/DDBJ databases">
        <title>Prjna785345.</title>
        <authorList>
            <person name="Rujirawat T."/>
            <person name="Krajaejun T."/>
        </authorList>
    </citation>
    <scope>NUCLEOTIDE SEQUENCE</scope>
    <source>
        <strain evidence="2">Pi057C3</strain>
    </source>
</reference>
<dbReference type="InterPro" id="IPR011993">
    <property type="entry name" value="PH-like_dom_sf"/>
</dbReference>
<dbReference type="Gene3D" id="2.30.29.30">
    <property type="entry name" value="Pleckstrin-homology domain (PH domain)/Phosphotyrosine-binding domain (PTB)"/>
    <property type="match status" value="1"/>
</dbReference>
<dbReference type="SUPFAM" id="SSF50729">
    <property type="entry name" value="PH domain-like"/>
    <property type="match status" value="1"/>
</dbReference>
<dbReference type="GO" id="GO:0005802">
    <property type="term" value="C:trans-Golgi network"/>
    <property type="evidence" value="ECO:0007669"/>
    <property type="project" value="TreeGrafter"/>
</dbReference>
<keyword evidence="3" id="KW-1185">Reference proteome</keyword>
<dbReference type="PANTHER" id="PTHR22902:SF27">
    <property type="entry name" value="PLECKSTRIN HOMOLOGY DOMAIN-CONTAINING FAMILY A MEMBER 3"/>
    <property type="match status" value="1"/>
</dbReference>
<dbReference type="GO" id="GO:0055037">
    <property type="term" value="C:recycling endosome"/>
    <property type="evidence" value="ECO:0007669"/>
    <property type="project" value="TreeGrafter"/>
</dbReference>
<evidence type="ECO:0000256" key="1">
    <source>
        <dbReference type="ARBA" id="ARBA00022553"/>
    </source>
</evidence>